<evidence type="ECO:0000256" key="3">
    <source>
        <dbReference type="ARBA" id="ARBA00022989"/>
    </source>
</evidence>
<keyword evidence="2" id="KW-0812">Transmembrane</keyword>
<evidence type="ECO:0000256" key="4">
    <source>
        <dbReference type="ARBA" id="ARBA00023136"/>
    </source>
</evidence>
<proteinExistence type="predicted"/>
<dbReference type="SUPFAM" id="SSF90123">
    <property type="entry name" value="ABC transporter transmembrane region"/>
    <property type="match status" value="1"/>
</dbReference>
<organism evidence="5 6">
    <name type="scientific">Cupriavidus pinatubonensis</name>
    <dbReference type="NCBI Taxonomy" id="248026"/>
    <lineage>
        <taxon>Bacteria</taxon>
        <taxon>Pseudomonadati</taxon>
        <taxon>Pseudomonadota</taxon>
        <taxon>Betaproteobacteria</taxon>
        <taxon>Burkholderiales</taxon>
        <taxon>Burkholderiaceae</taxon>
        <taxon>Cupriavidus</taxon>
    </lineage>
</organism>
<dbReference type="InterPro" id="IPR036640">
    <property type="entry name" value="ABC1_TM_sf"/>
</dbReference>
<dbReference type="Proteomes" id="UP000701702">
    <property type="component" value="Unassembled WGS sequence"/>
</dbReference>
<protein>
    <recommendedName>
        <fullName evidence="7">ABC transmembrane type-1 domain-containing protein</fullName>
    </recommendedName>
</protein>
<gene>
    <name evidence="5" type="ORF">LMG23994_06758</name>
</gene>
<name>A0ABM8Y3T9_9BURK</name>
<keyword evidence="4" id="KW-0472">Membrane</keyword>
<evidence type="ECO:0000256" key="2">
    <source>
        <dbReference type="ARBA" id="ARBA00022692"/>
    </source>
</evidence>
<keyword evidence="3" id="KW-1133">Transmembrane helix</keyword>
<dbReference type="EMBL" id="CAJZAF010000066">
    <property type="protein sequence ID" value="CAG9187313.1"/>
    <property type="molecule type" value="Genomic_DNA"/>
</dbReference>
<comment type="caution">
    <text evidence="5">The sequence shown here is derived from an EMBL/GenBank/DDBJ whole genome shotgun (WGS) entry which is preliminary data.</text>
</comment>
<comment type="subcellular location">
    <subcellularLocation>
        <location evidence="1">Cell membrane</location>
        <topology evidence="1">Multi-pass membrane protein</topology>
    </subcellularLocation>
</comment>
<evidence type="ECO:0008006" key="7">
    <source>
        <dbReference type="Google" id="ProtNLM"/>
    </source>
</evidence>
<evidence type="ECO:0000256" key="1">
    <source>
        <dbReference type="ARBA" id="ARBA00004651"/>
    </source>
</evidence>
<accession>A0ABM8Y3T9</accession>
<evidence type="ECO:0000313" key="5">
    <source>
        <dbReference type="EMBL" id="CAG9187313.1"/>
    </source>
</evidence>
<dbReference type="Gene3D" id="1.20.1560.10">
    <property type="entry name" value="ABC transporter type 1, transmembrane domain"/>
    <property type="match status" value="1"/>
</dbReference>
<sequence length="124" mass="13332">MPGITPRVSRRRIAGELWRAIWRFRTRVLVAVALLLAKAAVVAVPLVLKLIVDEFTPIQSLAGAAPVGHAGSVTRPVVTMPAYLVLAYAVLRLLGNAFNELRDVVFASVAQNTVASFRCGPARS</sequence>
<keyword evidence="6" id="KW-1185">Reference proteome</keyword>
<evidence type="ECO:0000313" key="6">
    <source>
        <dbReference type="Proteomes" id="UP000701702"/>
    </source>
</evidence>
<reference evidence="5 6" key="1">
    <citation type="submission" date="2021-08" db="EMBL/GenBank/DDBJ databases">
        <authorList>
            <person name="Peeters C."/>
        </authorList>
    </citation>
    <scope>NUCLEOTIDE SEQUENCE [LARGE SCALE GENOMIC DNA]</scope>
    <source>
        <strain evidence="5 6">LMG 23994</strain>
    </source>
</reference>